<name>A0A7J8E255_MOLMO</name>
<comment type="caution">
    <text evidence="2">The sequence shown here is derived from an EMBL/GenBank/DDBJ whole genome shotgun (WGS) entry which is preliminary data.</text>
</comment>
<reference evidence="2 3" key="1">
    <citation type="journal article" date="2020" name="Nature">
        <title>Six reference-quality genomes reveal evolution of bat adaptations.</title>
        <authorList>
            <person name="Jebb D."/>
            <person name="Huang Z."/>
            <person name="Pippel M."/>
            <person name="Hughes G.M."/>
            <person name="Lavrichenko K."/>
            <person name="Devanna P."/>
            <person name="Winkler S."/>
            <person name="Jermiin L.S."/>
            <person name="Skirmuntt E.C."/>
            <person name="Katzourakis A."/>
            <person name="Burkitt-Gray L."/>
            <person name="Ray D.A."/>
            <person name="Sullivan K.A.M."/>
            <person name="Roscito J.G."/>
            <person name="Kirilenko B.M."/>
            <person name="Davalos L.M."/>
            <person name="Corthals A.P."/>
            <person name="Power M.L."/>
            <person name="Jones G."/>
            <person name="Ransome R.D."/>
            <person name="Dechmann D.K.N."/>
            <person name="Locatelli A.G."/>
            <person name="Puechmaille S.J."/>
            <person name="Fedrigo O."/>
            <person name="Jarvis E.D."/>
            <person name="Hiller M."/>
            <person name="Vernes S.C."/>
            <person name="Myers E.W."/>
            <person name="Teeling E.C."/>
        </authorList>
    </citation>
    <scope>NUCLEOTIDE SEQUENCE [LARGE SCALE GENOMIC DNA]</scope>
    <source>
        <strain evidence="2">MMolMol1</strain>
        <tissue evidence="2">Muscle</tissue>
    </source>
</reference>
<proteinExistence type="predicted"/>
<evidence type="ECO:0000256" key="1">
    <source>
        <dbReference type="SAM" id="MobiDB-lite"/>
    </source>
</evidence>
<gene>
    <name evidence="2" type="ORF">HJG59_008962</name>
</gene>
<dbReference type="AlphaFoldDB" id="A0A7J8E255"/>
<protein>
    <submittedName>
        <fullName evidence="2">Uncharacterized protein</fullName>
    </submittedName>
</protein>
<feature type="compositionally biased region" description="Basic and acidic residues" evidence="1">
    <location>
        <begin position="10"/>
        <end position="22"/>
    </location>
</feature>
<accession>A0A7J8E255</accession>
<feature type="region of interest" description="Disordered" evidence="1">
    <location>
        <begin position="1"/>
        <end position="52"/>
    </location>
</feature>
<keyword evidence="3" id="KW-1185">Reference proteome</keyword>
<dbReference type="Proteomes" id="UP000550707">
    <property type="component" value="Unassembled WGS sequence"/>
</dbReference>
<organism evidence="2 3">
    <name type="scientific">Molossus molossus</name>
    <name type="common">Pallas' mastiff bat</name>
    <name type="synonym">Vespertilio molossus</name>
    <dbReference type="NCBI Taxonomy" id="27622"/>
    <lineage>
        <taxon>Eukaryota</taxon>
        <taxon>Metazoa</taxon>
        <taxon>Chordata</taxon>
        <taxon>Craniata</taxon>
        <taxon>Vertebrata</taxon>
        <taxon>Euteleostomi</taxon>
        <taxon>Mammalia</taxon>
        <taxon>Eutheria</taxon>
        <taxon>Laurasiatheria</taxon>
        <taxon>Chiroptera</taxon>
        <taxon>Yangochiroptera</taxon>
        <taxon>Molossidae</taxon>
        <taxon>Molossus</taxon>
    </lineage>
</organism>
<evidence type="ECO:0000313" key="3">
    <source>
        <dbReference type="Proteomes" id="UP000550707"/>
    </source>
</evidence>
<dbReference type="InParanoid" id="A0A7J8E255"/>
<sequence>MEARAVCATEQHRNPKSLKTELKQNFSRATGPGRVGVGACAPGSDSSGKRKMSGCCRDSVLRGSYQQRAFCRRGPAPSLEGSVALGPRGDACFQKERTPTVAGGGGRGGGAQLRLFPFWSQEFASGAVCRQLQTDRWGSKRSAGPRQ</sequence>
<dbReference type="EMBL" id="JACASF010000015">
    <property type="protein sequence ID" value="KAF6429597.1"/>
    <property type="molecule type" value="Genomic_DNA"/>
</dbReference>
<evidence type="ECO:0000313" key="2">
    <source>
        <dbReference type="EMBL" id="KAF6429597.1"/>
    </source>
</evidence>